<gene>
    <name evidence="6" type="ORF">NX784_00310</name>
</gene>
<reference evidence="6 7" key="1">
    <citation type="submission" date="2022-08" db="EMBL/GenBank/DDBJ databases">
        <title>Reclassification of Massilia species as members of the genera Telluria, Duganella, Pseudoduganella, Mokoshia gen. nov. and Zemynaea gen. nov. using orthogonal and non-orthogonal genome-based approaches.</title>
        <authorList>
            <person name="Bowman J.P."/>
        </authorList>
    </citation>
    <scope>NUCLEOTIDE SEQUENCE [LARGE SCALE GENOMIC DNA]</scope>
    <source>
        <strain evidence="6 7">JCM 31316</strain>
    </source>
</reference>
<feature type="signal peptide" evidence="4">
    <location>
        <begin position="1"/>
        <end position="24"/>
    </location>
</feature>
<evidence type="ECO:0000256" key="4">
    <source>
        <dbReference type="SAM" id="SignalP"/>
    </source>
</evidence>
<keyword evidence="4" id="KW-0732">Signal</keyword>
<feature type="chain" id="PRO_5045484650" description="diguanylate cyclase" evidence="4">
    <location>
        <begin position="25"/>
        <end position="645"/>
    </location>
</feature>
<keyword evidence="3" id="KW-1133">Transmembrane helix</keyword>
<evidence type="ECO:0000256" key="3">
    <source>
        <dbReference type="SAM" id="Phobius"/>
    </source>
</evidence>
<accession>A0ABT1ZJS0</accession>
<dbReference type="EMBL" id="JANUGW010000001">
    <property type="protein sequence ID" value="MCS0580024.1"/>
    <property type="molecule type" value="Genomic_DNA"/>
</dbReference>
<keyword evidence="3" id="KW-0812">Transmembrane</keyword>
<dbReference type="RefSeq" id="WP_258814674.1">
    <property type="nucleotide sequence ID" value="NZ_JANUGW010000001.1"/>
</dbReference>
<dbReference type="InterPro" id="IPR029787">
    <property type="entry name" value="Nucleotide_cyclase"/>
</dbReference>
<comment type="catalytic activity">
    <reaction evidence="2">
        <text>2 GTP = 3',3'-c-di-GMP + 2 diphosphate</text>
        <dbReference type="Rhea" id="RHEA:24898"/>
        <dbReference type="ChEBI" id="CHEBI:33019"/>
        <dbReference type="ChEBI" id="CHEBI:37565"/>
        <dbReference type="ChEBI" id="CHEBI:58805"/>
        <dbReference type="EC" id="2.7.7.65"/>
    </reaction>
</comment>
<dbReference type="SMART" id="SM00028">
    <property type="entry name" value="TPR"/>
    <property type="match status" value="3"/>
</dbReference>
<protein>
    <recommendedName>
        <fullName evidence="1">diguanylate cyclase</fullName>
        <ecNumber evidence="1">2.7.7.65</ecNumber>
    </recommendedName>
</protein>
<dbReference type="InterPro" id="IPR043128">
    <property type="entry name" value="Rev_trsase/Diguanyl_cyclase"/>
</dbReference>
<evidence type="ECO:0000256" key="2">
    <source>
        <dbReference type="ARBA" id="ARBA00034247"/>
    </source>
</evidence>
<keyword evidence="7" id="KW-1185">Reference proteome</keyword>
<feature type="transmembrane region" description="Helical" evidence="3">
    <location>
        <begin position="422"/>
        <end position="445"/>
    </location>
</feature>
<dbReference type="Gene3D" id="3.30.70.270">
    <property type="match status" value="1"/>
</dbReference>
<name>A0ABT1ZJS0_9BURK</name>
<dbReference type="InterPro" id="IPR000160">
    <property type="entry name" value="GGDEF_dom"/>
</dbReference>
<sequence>MIPSRPNLAAALLALTLAAGGAWAEADVAPLARVERLVRAGDAGALPALLAAHGAMMARGDPDRIAYLKLLRHAYVDAGDTAAAAQTAQRMVKLARERGDALDEALGMLAVAGAHASHGKTAVLAAVNDVDVRHADLRDPEFMAALQRAYGDAYLELGQLDFARSHYLKALAIARGHPGLLEPTVNDLRLALAKVYVYEGAADRVLATLAEIGPDGGPLAPPSAVRRHVIEGIAHVMQGHAALGRAAYDKGLAIAHARGLVLLEANALGNIADSWLDDGHYAEAERTARAALPLAVKAGDPSTRHVAEANLGFALAGQGRLAEGLAYIDRVLAEKRKNADYPDMANLLLEKSRMLDKAGRLRAALQALQEQRDVAAKIAAGEHETMAKVLQEQFDAQRRALQIEGLRRENALKDEEIRKRRVWELIASTGAAVALLACGFVWRLYRRSVRASGRLRELNEELAFHSTHDALTGLLNRRSFRAQMERRKPGTGGCFILLDIDHFKTINDHLGHAAGDEVLVEVARRLRACVDARGLVLRWGGEEFLVHVDGGDAAGHADVVRGLLCAVAGAPVRMADGQHVAVTITAGALALMPGADTALDWQHALALADEALYRGKQEGRRCAYLVEADAAGIAARSTRIAADCG</sequence>
<dbReference type="PROSITE" id="PS50887">
    <property type="entry name" value="GGDEF"/>
    <property type="match status" value="1"/>
</dbReference>
<dbReference type="Gene3D" id="1.25.40.10">
    <property type="entry name" value="Tetratricopeptide repeat domain"/>
    <property type="match status" value="2"/>
</dbReference>
<organism evidence="6 7">
    <name type="scientific">Massilia pinisoli</name>
    <dbReference type="NCBI Taxonomy" id="1772194"/>
    <lineage>
        <taxon>Bacteria</taxon>
        <taxon>Pseudomonadati</taxon>
        <taxon>Pseudomonadota</taxon>
        <taxon>Betaproteobacteria</taxon>
        <taxon>Burkholderiales</taxon>
        <taxon>Oxalobacteraceae</taxon>
        <taxon>Telluria group</taxon>
        <taxon>Massilia</taxon>
    </lineage>
</organism>
<dbReference type="CDD" id="cd01949">
    <property type="entry name" value="GGDEF"/>
    <property type="match status" value="1"/>
</dbReference>
<dbReference type="PANTHER" id="PTHR45138">
    <property type="entry name" value="REGULATORY COMPONENTS OF SENSORY TRANSDUCTION SYSTEM"/>
    <property type="match status" value="1"/>
</dbReference>
<dbReference type="SUPFAM" id="SSF48452">
    <property type="entry name" value="TPR-like"/>
    <property type="match status" value="2"/>
</dbReference>
<feature type="domain" description="GGDEF" evidence="5">
    <location>
        <begin position="491"/>
        <end position="628"/>
    </location>
</feature>
<dbReference type="EC" id="2.7.7.65" evidence="1"/>
<proteinExistence type="predicted"/>
<dbReference type="SUPFAM" id="SSF55073">
    <property type="entry name" value="Nucleotide cyclase"/>
    <property type="match status" value="1"/>
</dbReference>
<dbReference type="PANTHER" id="PTHR45138:SF9">
    <property type="entry name" value="DIGUANYLATE CYCLASE DGCM-RELATED"/>
    <property type="match status" value="1"/>
</dbReference>
<dbReference type="Pfam" id="PF00990">
    <property type="entry name" value="GGDEF"/>
    <property type="match status" value="1"/>
</dbReference>
<dbReference type="SMART" id="SM00267">
    <property type="entry name" value="GGDEF"/>
    <property type="match status" value="1"/>
</dbReference>
<evidence type="ECO:0000313" key="6">
    <source>
        <dbReference type="EMBL" id="MCS0580024.1"/>
    </source>
</evidence>
<keyword evidence="3" id="KW-0472">Membrane</keyword>
<evidence type="ECO:0000313" key="7">
    <source>
        <dbReference type="Proteomes" id="UP001204151"/>
    </source>
</evidence>
<evidence type="ECO:0000259" key="5">
    <source>
        <dbReference type="PROSITE" id="PS50887"/>
    </source>
</evidence>
<dbReference type="InterPro" id="IPR011990">
    <property type="entry name" value="TPR-like_helical_dom_sf"/>
</dbReference>
<dbReference type="InterPro" id="IPR019734">
    <property type="entry name" value="TPR_rpt"/>
</dbReference>
<dbReference type="InterPro" id="IPR050469">
    <property type="entry name" value="Diguanylate_Cyclase"/>
</dbReference>
<comment type="caution">
    <text evidence="6">The sequence shown here is derived from an EMBL/GenBank/DDBJ whole genome shotgun (WGS) entry which is preliminary data.</text>
</comment>
<evidence type="ECO:0000256" key="1">
    <source>
        <dbReference type="ARBA" id="ARBA00012528"/>
    </source>
</evidence>
<dbReference type="NCBIfam" id="TIGR00254">
    <property type="entry name" value="GGDEF"/>
    <property type="match status" value="1"/>
</dbReference>
<dbReference type="Proteomes" id="UP001204151">
    <property type="component" value="Unassembled WGS sequence"/>
</dbReference>